<protein>
    <recommendedName>
        <fullName evidence="12">Odorant receptor</fullName>
    </recommendedName>
</protein>
<evidence type="ECO:0000256" key="5">
    <source>
        <dbReference type="ARBA" id="ARBA00022989"/>
    </source>
</evidence>
<keyword evidence="8 12" id="KW-0807">Transducer</keyword>
<evidence type="ECO:0000256" key="8">
    <source>
        <dbReference type="ARBA" id="ARBA00023224"/>
    </source>
</evidence>
<evidence type="ECO:0000256" key="10">
    <source>
        <dbReference type="ARBA" id="ARBA00037946"/>
    </source>
</evidence>
<dbReference type="InterPro" id="IPR004117">
    <property type="entry name" value="7tm6_olfct_rcpt"/>
</dbReference>
<evidence type="ECO:0000256" key="2">
    <source>
        <dbReference type="ARBA" id="ARBA00022606"/>
    </source>
</evidence>
<dbReference type="Pfam" id="PF02949">
    <property type="entry name" value="7tm_6"/>
    <property type="match status" value="1"/>
</dbReference>
<evidence type="ECO:0000256" key="7">
    <source>
        <dbReference type="ARBA" id="ARBA00023170"/>
    </source>
</evidence>
<dbReference type="GO" id="GO:0005886">
    <property type="term" value="C:plasma membrane"/>
    <property type="evidence" value="ECO:0007669"/>
    <property type="project" value="UniProtKB-SubCell"/>
</dbReference>
<keyword evidence="3 12" id="KW-0812">Transmembrane</keyword>
<evidence type="ECO:0000256" key="4">
    <source>
        <dbReference type="ARBA" id="ARBA00022725"/>
    </source>
</evidence>
<feature type="transmembrane region" description="Helical" evidence="12">
    <location>
        <begin position="123"/>
        <end position="145"/>
    </location>
</feature>
<dbReference type="AlphaFoldDB" id="A0A6B9CBM1"/>
<proteinExistence type="evidence at transcript level"/>
<dbReference type="GO" id="GO:0005549">
    <property type="term" value="F:odorant binding"/>
    <property type="evidence" value="ECO:0007669"/>
    <property type="project" value="InterPro"/>
</dbReference>
<evidence type="ECO:0000256" key="11">
    <source>
        <dbReference type="ARBA" id="ARBA00038679"/>
    </source>
</evidence>
<name>A0A6B9CBM1_9DIPT</name>
<evidence type="ECO:0000256" key="1">
    <source>
        <dbReference type="ARBA" id="ARBA00004141"/>
    </source>
</evidence>
<evidence type="ECO:0000256" key="3">
    <source>
        <dbReference type="ARBA" id="ARBA00022692"/>
    </source>
</evidence>
<evidence type="ECO:0000256" key="6">
    <source>
        <dbReference type="ARBA" id="ARBA00023136"/>
    </source>
</evidence>
<feature type="transmembrane region" description="Helical" evidence="12">
    <location>
        <begin position="293"/>
        <end position="312"/>
    </location>
</feature>
<dbReference type="GO" id="GO:0007165">
    <property type="term" value="P:signal transduction"/>
    <property type="evidence" value="ECO:0007669"/>
    <property type="project" value="UniProtKB-KW"/>
</dbReference>
<keyword evidence="2 12" id="KW-0716">Sensory transduction</keyword>
<keyword evidence="7 12" id="KW-0675">Receptor</keyword>
<sequence>MHFIKVHNFFGKIIFLLQYIGVWYRGDEATTVRELITKWFYCVYYSLLVVSLAMGAVKSENGDEAIFLIQIAVTISVLAFKLCVLIWKQKQILALFNQISIFSIKYDEDLTMFNDKIESFLKFVKVCLISFAVAVFFEIAVAPFLNSENTLFFAIAFPLDWKQNIITFWIANIFLFTEIGLGVAPLLFAITSWYLMLICSLRYKILQGELRNLGRTSDGGRVDASDEASHKAFSQDLKSAIDRHLLLRGLIDELDDFCSSLFFIQFGTGSLFICGSIYCLAFNVSNNLVESLIHAYILVYNISEIFMITYFGNEIMLSSDSLTYSLFESDWVDQPQSTKRSVMVFAEYLKQSHQLMVAKLYPLNLATFTEIIRSAYSMFNILKNLKN</sequence>
<comment type="similarity">
    <text evidence="10">Belongs to the insect chemoreceptor superfamily. Heteromeric odorant receptor channel (TC 1.A.69) family. Or2a subfamily.</text>
</comment>
<organism evidence="13">
    <name type="scientific">Bradysia odoriphaga</name>
    <dbReference type="NCBI Taxonomy" id="1564500"/>
    <lineage>
        <taxon>Eukaryota</taxon>
        <taxon>Metazoa</taxon>
        <taxon>Ecdysozoa</taxon>
        <taxon>Arthropoda</taxon>
        <taxon>Hexapoda</taxon>
        <taxon>Insecta</taxon>
        <taxon>Pterygota</taxon>
        <taxon>Neoptera</taxon>
        <taxon>Endopterygota</taxon>
        <taxon>Diptera</taxon>
        <taxon>Nematocera</taxon>
        <taxon>Sciaroidea</taxon>
        <taxon>Sciaridae</taxon>
        <taxon>Bradysia</taxon>
    </lineage>
</organism>
<feature type="transmembrane region" description="Helical" evidence="12">
    <location>
        <begin position="66"/>
        <end position="87"/>
    </location>
</feature>
<keyword evidence="4 12" id="KW-0552">Olfaction</keyword>
<evidence type="ECO:0000313" key="13">
    <source>
        <dbReference type="EMBL" id="QGW45385.1"/>
    </source>
</evidence>
<comment type="function">
    <text evidence="9">Odorant receptor which mediates acceptance or avoidance behavior, depending on its substrates. The odorant receptor repertoire encodes a large collection of odor stimuli that vary widely in identity, intensity, and duration. May form a complex with Orco to form odorant-sensing units, providing sensitive and prolonged odorant signaling and calcium permeability.</text>
</comment>
<evidence type="ECO:0000256" key="12">
    <source>
        <dbReference type="RuleBase" id="RU351113"/>
    </source>
</evidence>
<reference evidence="13" key="1">
    <citation type="submission" date="2018-11" db="EMBL/GenBank/DDBJ databases">
        <authorList>
            <person name="Zhao Y."/>
            <person name="Mu W."/>
            <person name="Zhou C."/>
        </authorList>
    </citation>
    <scope>NUCLEOTIDE SEQUENCE</scope>
</reference>
<dbReference type="GO" id="GO:0004984">
    <property type="term" value="F:olfactory receptor activity"/>
    <property type="evidence" value="ECO:0007669"/>
    <property type="project" value="InterPro"/>
</dbReference>
<dbReference type="PANTHER" id="PTHR21137:SF37">
    <property type="entry name" value="ODORANT RECEPTOR 46A, ISOFORM B-RELATED"/>
    <property type="match status" value="1"/>
</dbReference>
<dbReference type="PANTHER" id="PTHR21137">
    <property type="entry name" value="ODORANT RECEPTOR"/>
    <property type="match status" value="1"/>
</dbReference>
<feature type="transmembrane region" description="Helical" evidence="12">
    <location>
        <begin position="257"/>
        <end position="281"/>
    </location>
</feature>
<feature type="transmembrane region" description="Helical" evidence="12">
    <location>
        <begin position="165"/>
        <end position="195"/>
    </location>
</feature>
<comment type="caution">
    <text evidence="12">Lacks conserved residue(s) required for the propagation of feature annotation.</text>
</comment>
<feature type="transmembrane region" description="Helical" evidence="12">
    <location>
        <begin position="36"/>
        <end position="54"/>
    </location>
</feature>
<comment type="subunit">
    <text evidence="11">Interacts with Orco. Complexes exist early in the endomembrane system in olfactory sensory neurons (OSNs), coupling these complexes to the conserved ciliary trafficking pathway.</text>
</comment>
<evidence type="ECO:0000256" key="9">
    <source>
        <dbReference type="ARBA" id="ARBA00037764"/>
    </source>
</evidence>
<dbReference type="EMBL" id="MK248971">
    <property type="protein sequence ID" value="QGW45385.1"/>
    <property type="molecule type" value="mRNA"/>
</dbReference>
<comment type="subcellular location">
    <subcellularLocation>
        <location evidence="12">Cell membrane</location>
        <topology evidence="12">Multi-pass membrane protein</topology>
    </subcellularLocation>
    <subcellularLocation>
        <location evidence="1">Membrane</location>
        <topology evidence="1">Multi-pass membrane protein</topology>
    </subcellularLocation>
</comment>
<keyword evidence="6 12" id="KW-0472">Membrane</keyword>
<accession>A0A6B9CBM1</accession>
<keyword evidence="5 12" id="KW-1133">Transmembrane helix</keyword>